<dbReference type="InterPro" id="IPR050889">
    <property type="entry name" value="Dendritic_Spine_Reg/Scaffold"/>
</dbReference>
<dbReference type="HOGENOM" id="CLU_000134_45_2_1"/>
<reference evidence="5" key="1">
    <citation type="submission" date="2013-02" db="EMBL/GenBank/DDBJ databases">
        <authorList>
            <person name="Hughes D."/>
        </authorList>
    </citation>
    <scope>NUCLEOTIDE SEQUENCE</scope>
    <source>
        <strain>Durham</strain>
        <strain evidence="5">NC isolate 2 -- Noor lab</strain>
    </source>
</reference>
<dbReference type="Gene3D" id="1.25.40.20">
    <property type="entry name" value="Ankyrin repeat-containing domain"/>
    <property type="match status" value="1"/>
</dbReference>
<dbReference type="OMA" id="YCLTRAY"/>
<keyword evidence="5" id="KW-1185">Reference proteome</keyword>
<dbReference type="Proteomes" id="UP000015102">
    <property type="component" value="Unassembled WGS sequence"/>
</dbReference>
<evidence type="ECO:0000313" key="5">
    <source>
        <dbReference type="Proteomes" id="UP000015102"/>
    </source>
</evidence>
<dbReference type="PROSITE" id="PS50088">
    <property type="entry name" value="ANK_REPEAT"/>
    <property type="match status" value="1"/>
</dbReference>
<protein>
    <submittedName>
        <fullName evidence="4">Uncharacterized protein</fullName>
    </submittedName>
</protein>
<organism evidence="4 5">
    <name type="scientific">Megaselia scalaris</name>
    <name type="common">Humpbacked fly</name>
    <name type="synonym">Phora scalaris</name>
    <dbReference type="NCBI Taxonomy" id="36166"/>
    <lineage>
        <taxon>Eukaryota</taxon>
        <taxon>Metazoa</taxon>
        <taxon>Ecdysozoa</taxon>
        <taxon>Arthropoda</taxon>
        <taxon>Hexapoda</taxon>
        <taxon>Insecta</taxon>
        <taxon>Pterygota</taxon>
        <taxon>Neoptera</taxon>
        <taxon>Endopterygota</taxon>
        <taxon>Diptera</taxon>
        <taxon>Brachycera</taxon>
        <taxon>Muscomorpha</taxon>
        <taxon>Platypezoidea</taxon>
        <taxon>Phoridae</taxon>
        <taxon>Megaseliini</taxon>
        <taxon>Megaselia</taxon>
    </lineage>
</organism>
<dbReference type="EnsemblMetazoa" id="MESCA008520-RA">
    <property type="protein sequence ID" value="MESCA008520-PA"/>
    <property type="gene ID" value="MESCA008520"/>
</dbReference>
<dbReference type="PANTHER" id="PTHR24166:SF48">
    <property type="entry name" value="PROTEIN VAPYRIN"/>
    <property type="match status" value="1"/>
</dbReference>
<dbReference type="EMBL" id="CAQQ02096869">
    <property type="status" value="NOT_ANNOTATED_CDS"/>
    <property type="molecule type" value="Genomic_DNA"/>
</dbReference>
<dbReference type="InterPro" id="IPR036770">
    <property type="entry name" value="Ankyrin_rpt-contain_sf"/>
</dbReference>
<name>T1GXG9_MEGSC</name>
<evidence type="ECO:0000256" key="3">
    <source>
        <dbReference type="PROSITE-ProRule" id="PRU00023"/>
    </source>
</evidence>
<keyword evidence="1" id="KW-0677">Repeat</keyword>
<dbReference type="PROSITE" id="PS50297">
    <property type="entry name" value="ANK_REP_REGION"/>
    <property type="match status" value="1"/>
</dbReference>
<dbReference type="SMART" id="SM00248">
    <property type="entry name" value="ANK"/>
    <property type="match status" value="3"/>
</dbReference>
<keyword evidence="2 3" id="KW-0040">ANK repeat</keyword>
<dbReference type="Pfam" id="PF12796">
    <property type="entry name" value="Ank_2"/>
    <property type="match status" value="1"/>
</dbReference>
<dbReference type="AlphaFoldDB" id="T1GXG9"/>
<evidence type="ECO:0000256" key="2">
    <source>
        <dbReference type="ARBA" id="ARBA00023043"/>
    </source>
</evidence>
<proteinExistence type="predicted"/>
<evidence type="ECO:0000256" key="1">
    <source>
        <dbReference type="ARBA" id="ARBA00022737"/>
    </source>
</evidence>
<sequence>MISAHRGHTEIVEYLLTEDANPNFQALCGATALHYAADTGSLEICQLLVEFGAELLKNEHGLTPVTLAAERVHEELVDLFINHFDLLNKEQLC</sequence>
<reference evidence="4" key="2">
    <citation type="submission" date="2015-06" db="UniProtKB">
        <authorList>
            <consortium name="EnsemblMetazoa"/>
        </authorList>
    </citation>
    <scope>IDENTIFICATION</scope>
</reference>
<accession>T1GXG9</accession>
<feature type="repeat" description="ANK" evidence="3">
    <location>
        <begin position="28"/>
        <end position="60"/>
    </location>
</feature>
<evidence type="ECO:0000313" key="4">
    <source>
        <dbReference type="EnsemblMetazoa" id="MESCA008520-PA"/>
    </source>
</evidence>
<dbReference type="STRING" id="36166.T1GXG9"/>
<dbReference type="InterPro" id="IPR002110">
    <property type="entry name" value="Ankyrin_rpt"/>
</dbReference>
<dbReference type="SUPFAM" id="SSF48403">
    <property type="entry name" value="Ankyrin repeat"/>
    <property type="match status" value="1"/>
</dbReference>
<dbReference type="PANTHER" id="PTHR24166">
    <property type="entry name" value="ROLLING PEBBLES, ISOFORM B"/>
    <property type="match status" value="1"/>
</dbReference>